<proteinExistence type="predicted"/>
<protein>
    <submittedName>
        <fullName evidence="1">Uncharacterized protein</fullName>
    </submittedName>
</protein>
<sequence length="104" mass="11965">MYLRIDAEVCVQDIVTNISFELTVRGPAHVQEYSRMVFSILRLPKVLWRSYLNILSIPCPKIVHLLRGLISKRHPRQPLQAAIWMSNNCQLDSGPPFLIPCQLP</sequence>
<evidence type="ECO:0000313" key="1">
    <source>
        <dbReference type="EMBL" id="CAL1698070.1"/>
    </source>
</evidence>
<organism evidence="1 2">
    <name type="scientific">Somion occarium</name>
    <dbReference type="NCBI Taxonomy" id="3059160"/>
    <lineage>
        <taxon>Eukaryota</taxon>
        <taxon>Fungi</taxon>
        <taxon>Dikarya</taxon>
        <taxon>Basidiomycota</taxon>
        <taxon>Agaricomycotina</taxon>
        <taxon>Agaricomycetes</taxon>
        <taxon>Polyporales</taxon>
        <taxon>Cerrenaceae</taxon>
        <taxon>Somion</taxon>
    </lineage>
</organism>
<dbReference type="Proteomes" id="UP001497453">
    <property type="component" value="Chromosome 10"/>
</dbReference>
<gene>
    <name evidence="1" type="ORF">GFSPODELE1_LOCUS1986</name>
</gene>
<name>A0ABP1CQX6_9APHY</name>
<accession>A0ABP1CQX6</accession>
<reference evidence="2" key="1">
    <citation type="submission" date="2024-04" db="EMBL/GenBank/DDBJ databases">
        <authorList>
            <person name="Shaw F."/>
            <person name="Minotto A."/>
        </authorList>
    </citation>
    <scope>NUCLEOTIDE SEQUENCE [LARGE SCALE GENOMIC DNA]</scope>
</reference>
<evidence type="ECO:0000313" key="2">
    <source>
        <dbReference type="Proteomes" id="UP001497453"/>
    </source>
</evidence>
<dbReference type="EMBL" id="OZ037953">
    <property type="protein sequence ID" value="CAL1698070.1"/>
    <property type="molecule type" value="Genomic_DNA"/>
</dbReference>
<keyword evidence="2" id="KW-1185">Reference proteome</keyword>